<reference evidence="2" key="1">
    <citation type="submission" date="2018-11" db="EMBL/GenBank/DDBJ databases">
        <authorList>
            <consortium name="Pathogen Informatics"/>
        </authorList>
    </citation>
    <scope>NUCLEOTIDE SEQUENCE</scope>
</reference>
<dbReference type="AlphaFoldDB" id="A0A448WBL6"/>
<feature type="region of interest" description="Disordered" evidence="1">
    <location>
        <begin position="53"/>
        <end position="86"/>
    </location>
</feature>
<evidence type="ECO:0000313" key="3">
    <source>
        <dbReference type="Proteomes" id="UP000784294"/>
    </source>
</evidence>
<proteinExistence type="predicted"/>
<feature type="compositionally biased region" description="Basic and acidic residues" evidence="1">
    <location>
        <begin position="61"/>
        <end position="73"/>
    </location>
</feature>
<accession>A0A448WBL6</accession>
<dbReference type="EMBL" id="CAAALY010002464">
    <property type="protein sequence ID" value="VEL07783.1"/>
    <property type="molecule type" value="Genomic_DNA"/>
</dbReference>
<dbReference type="Proteomes" id="UP000784294">
    <property type="component" value="Unassembled WGS sequence"/>
</dbReference>
<comment type="caution">
    <text evidence="2">The sequence shown here is derived from an EMBL/GenBank/DDBJ whole genome shotgun (WGS) entry which is preliminary data.</text>
</comment>
<sequence length="130" mass="14377">MSQGHTFPSQCCVSRESCVVSSRVHYSTTQHNTTQHNRRRDNTAQHSIRRIRKLGCSIRNRHSDRSEVGDKGTGRLCGNPSHKHGNISQDYLTPLATSPGRVIVWLGNLLLAPTDRSAGSSQSELSEQPS</sequence>
<evidence type="ECO:0000256" key="1">
    <source>
        <dbReference type="SAM" id="MobiDB-lite"/>
    </source>
</evidence>
<evidence type="ECO:0000313" key="2">
    <source>
        <dbReference type="EMBL" id="VEL07783.1"/>
    </source>
</evidence>
<gene>
    <name evidence="2" type="ORF">PXEA_LOCUS1223</name>
</gene>
<protein>
    <submittedName>
        <fullName evidence="2">Uncharacterized protein</fullName>
    </submittedName>
</protein>
<keyword evidence="3" id="KW-1185">Reference proteome</keyword>
<organism evidence="2 3">
    <name type="scientific">Protopolystoma xenopodis</name>
    <dbReference type="NCBI Taxonomy" id="117903"/>
    <lineage>
        <taxon>Eukaryota</taxon>
        <taxon>Metazoa</taxon>
        <taxon>Spiralia</taxon>
        <taxon>Lophotrochozoa</taxon>
        <taxon>Platyhelminthes</taxon>
        <taxon>Monogenea</taxon>
        <taxon>Polyopisthocotylea</taxon>
        <taxon>Polystomatidea</taxon>
        <taxon>Polystomatidae</taxon>
        <taxon>Protopolystoma</taxon>
    </lineage>
</organism>
<name>A0A448WBL6_9PLAT</name>